<reference evidence="1" key="2">
    <citation type="submission" date="2023-04" db="EMBL/GenBank/DDBJ databases">
        <authorList>
            <person name="Bu L."/>
            <person name="Lu L."/>
            <person name="Laidemitt M.R."/>
            <person name="Zhang S.M."/>
            <person name="Mutuku M."/>
            <person name="Mkoji G."/>
            <person name="Steinauer M."/>
            <person name="Loker E.S."/>
        </authorList>
    </citation>
    <scope>NUCLEOTIDE SEQUENCE</scope>
    <source>
        <strain evidence="1">KasaAsao</strain>
        <tissue evidence="1">Whole Snail</tissue>
    </source>
</reference>
<protein>
    <submittedName>
        <fullName evidence="1">Uncharacterized protein</fullName>
    </submittedName>
</protein>
<dbReference type="EMBL" id="JASAOG010000001">
    <property type="protein sequence ID" value="KAK0070205.1"/>
    <property type="molecule type" value="Genomic_DNA"/>
</dbReference>
<dbReference type="AlphaFoldDB" id="A0AAD8FN05"/>
<evidence type="ECO:0000313" key="1">
    <source>
        <dbReference type="EMBL" id="KAK0070205.1"/>
    </source>
</evidence>
<name>A0AAD8FN05_BIOPF</name>
<sequence>KDKLTKSYGKEMMVLSLKFMTTEHEELYNLAKSIAEKTELNIKEHTDIINTLIDILQSLQPPDSVDDLDGTEFEKYIDCLNSVTNTIFNSFGFTLGKSYGKVLMNLSMKFIKINHEVFHRLAEKIARMMVLDDKGDKAAFIEVMKMLDGVLKDDNLPLSSTDTLNSAVKALIEAGSKSF</sequence>
<keyword evidence="2" id="KW-1185">Reference proteome</keyword>
<organism evidence="1 2">
    <name type="scientific">Biomphalaria pfeifferi</name>
    <name type="common">Bloodfluke planorb</name>
    <name type="synonym">Freshwater snail</name>
    <dbReference type="NCBI Taxonomy" id="112525"/>
    <lineage>
        <taxon>Eukaryota</taxon>
        <taxon>Metazoa</taxon>
        <taxon>Spiralia</taxon>
        <taxon>Lophotrochozoa</taxon>
        <taxon>Mollusca</taxon>
        <taxon>Gastropoda</taxon>
        <taxon>Heterobranchia</taxon>
        <taxon>Euthyneura</taxon>
        <taxon>Panpulmonata</taxon>
        <taxon>Hygrophila</taxon>
        <taxon>Lymnaeoidea</taxon>
        <taxon>Planorbidae</taxon>
        <taxon>Biomphalaria</taxon>
    </lineage>
</organism>
<gene>
    <name evidence="1" type="ORF">Bpfe_000188</name>
</gene>
<proteinExistence type="predicted"/>
<dbReference type="Proteomes" id="UP001233172">
    <property type="component" value="Unassembled WGS sequence"/>
</dbReference>
<comment type="caution">
    <text evidence="1">The sequence shown here is derived from an EMBL/GenBank/DDBJ whole genome shotgun (WGS) entry which is preliminary data.</text>
</comment>
<evidence type="ECO:0000313" key="2">
    <source>
        <dbReference type="Proteomes" id="UP001233172"/>
    </source>
</evidence>
<reference evidence="1" key="1">
    <citation type="journal article" date="2023" name="PLoS Negl. Trop. Dis.">
        <title>A genome sequence for Biomphalaria pfeifferi, the major vector snail for the human-infecting parasite Schistosoma mansoni.</title>
        <authorList>
            <person name="Bu L."/>
            <person name="Lu L."/>
            <person name="Laidemitt M.R."/>
            <person name="Zhang S.M."/>
            <person name="Mutuku M."/>
            <person name="Mkoji G."/>
            <person name="Steinauer M."/>
            <person name="Loker E.S."/>
        </authorList>
    </citation>
    <scope>NUCLEOTIDE SEQUENCE</scope>
    <source>
        <strain evidence="1">KasaAsao</strain>
    </source>
</reference>
<feature type="non-terminal residue" evidence="1">
    <location>
        <position position="1"/>
    </location>
</feature>
<accession>A0AAD8FN05</accession>
<feature type="non-terminal residue" evidence="1">
    <location>
        <position position="179"/>
    </location>
</feature>